<dbReference type="InterPro" id="IPR058644">
    <property type="entry name" value="Mtb12-like_C"/>
</dbReference>
<protein>
    <recommendedName>
        <fullName evidence="4">Low molecular weight antigen MTB12-like C-terminal domain-containing protein</fullName>
    </recommendedName>
</protein>
<reference evidence="5 6" key="1">
    <citation type="submission" date="2017-02" db="EMBL/GenBank/DDBJ databases">
        <title>The new phylogeny of genus Mycobacterium.</title>
        <authorList>
            <person name="Tortoli E."/>
            <person name="Trovato A."/>
            <person name="Cirillo D.M."/>
        </authorList>
    </citation>
    <scope>NUCLEOTIDE SEQUENCE [LARGE SCALE GENOMIC DNA]</scope>
    <source>
        <strain evidence="5 6">DSM 45000</strain>
    </source>
</reference>
<comment type="caution">
    <text evidence="5">The sequence shown here is derived from an EMBL/GenBank/DDBJ whole genome shotgun (WGS) entry which is preliminary data.</text>
</comment>
<dbReference type="AlphaFoldDB" id="A0A1X0I996"/>
<name>A0A1X0I996_9MYCO</name>
<dbReference type="Proteomes" id="UP000192513">
    <property type="component" value="Unassembled WGS sequence"/>
</dbReference>
<dbReference type="OrthoDB" id="4752301at2"/>
<gene>
    <name evidence="5" type="ORF">BST39_14835</name>
</gene>
<evidence type="ECO:0000313" key="6">
    <source>
        <dbReference type="Proteomes" id="UP000192513"/>
    </source>
</evidence>
<evidence type="ECO:0000256" key="1">
    <source>
        <dbReference type="ARBA" id="ARBA00022729"/>
    </source>
</evidence>
<keyword evidence="6" id="KW-1185">Reference proteome</keyword>
<evidence type="ECO:0000259" key="4">
    <source>
        <dbReference type="Pfam" id="PF26580"/>
    </source>
</evidence>
<dbReference type="EMBL" id="MVIE01000017">
    <property type="protein sequence ID" value="ORB39826.1"/>
    <property type="molecule type" value="Genomic_DNA"/>
</dbReference>
<sequence length="206" mass="21146">MHRHLSATLTAAAVLAAVGISGCSSHQQPRIASSVPAAAPATSSTVVISPTTPLPPPEALTDILTRLVDPKIPGINKVSLVEGATPESAENLDKFTNALRDNGYLPINFVAHDIAWSDKTSSDVVATIDVNTARAANASFHFPMEFTPFQGGWQLSRQTAEMLLALGKSPTVPPPANPAPSPAPEPAPAQQPAPGPEPGPAPGPPG</sequence>
<proteinExistence type="inferred from homology"/>
<evidence type="ECO:0000256" key="2">
    <source>
        <dbReference type="ARBA" id="ARBA00093774"/>
    </source>
</evidence>
<dbReference type="STRING" id="590652.BST39_14835"/>
<dbReference type="PROSITE" id="PS51257">
    <property type="entry name" value="PROKAR_LIPOPROTEIN"/>
    <property type="match status" value="1"/>
</dbReference>
<feature type="compositionally biased region" description="Pro residues" evidence="3">
    <location>
        <begin position="171"/>
        <end position="206"/>
    </location>
</feature>
<feature type="region of interest" description="Disordered" evidence="3">
    <location>
        <begin position="165"/>
        <end position="206"/>
    </location>
</feature>
<organism evidence="5 6">
    <name type="scientific">Mycobacterium paraseoulense</name>
    <dbReference type="NCBI Taxonomy" id="590652"/>
    <lineage>
        <taxon>Bacteria</taxon>
        <taxon>Bacillati</taxon>
        <taxon>Actinomycetota</taxon>
        <taxon>Actinomycetes</taxon>
        <taxon>Mycobacteriales</taxon>
        <taxon>Mycobacteriaceae</taxon>
        <taxon>Mycobacterium</taxon>
    </lineage>
</organism>
<feature type="domain" description="Low molecular weight antigen MTB12-like C-terminal" evidence="4">
    <location>
        <begin position="53"/>
        <end position="170"/>
    </location>
</feature>
<keyword evidence="1" id="KW-0732">Signal</keyword>
<accession>A0A1X0I996</accession>
<comment type="similarity">
    <text evidence="2">Belongs to the MTB12 family.</text>
</comment>
<dbReference type="RefSeq" id="WP_083172703.1">
    <property type="nucleotide sequence ID" value="NZ_AP022619.1"/>
</dbReference>
<evidence type="ECO:0000256" key="3">
    <source>
        <dbReference type="SAM" id="MobiDB-lite"/>
    </source>
</evidence>
<evidence type="ECO:0000313" key="5">
    <source>
        <dbReference type="EMBL" id="ORB39826.1"/>
    </source>
</evidence>
<dbReference type="Pfam" id="PF26580">
    <property type="entry name" value="Mtb12_C"/>
    <property type="match status" value="1"/>
</dbReference>